<evidence type="ECO:0000256" key="5">
    <source>
        <dbReference type="SAM" id="Phobius"/>
    </source>
</evidence>
<keyword evidence="2 5" id="KW-0812">Transmembrane</keyword>
<evidence type="ECO:0000256" key="4">
    <source>
        <dbReference type="ARBA" id="ARBA00023136"/>
    </source>
</evidence>
<feature type="transmembrane region" description="Helical" evidence="5">
    <location>
        <begin position="95"/>
        <end position="113"/>
    </location>
</feature>
<evidence type="ECO:0000256" key="1">
    <source>
        <dbReference type="ARBA" id="ARBA00004141"/>
    </source>
</evidence>
<evidence type="ECO:0000256" key="2">
    <source>
        <dbReference type="ARBA" id="ARBA00022692"/>
    </source>
</evidence>
<dbReference type="OrthoDB" id="65739at2"/>
<feature type="transmembrane region" description="Helical" evidence="5">
    <location>
        <begin position="356"/>
        <end position="376"/>
    </location>
</feature>
<feature type="domain" description="O-antigen ligase-related" evidence="6">
    <location>
        <begin position="231"/>
        <end position="372"/>
    </location>
</feature>
<dbReference type="RefSeq" id="WP_150042047.1">
    <property type="nucleotide sequence ID" value="NZ_OW485601.1"/>
</dbReference>
<feature type="transmembrane region" description="Helical" evidence="5">
    <location>
        <begin position="245"/>
        <end position="260"/>
    </location>
</feature>
<comment type="caution">
    <text evidence="7">The sequence shown here is derived from an EMBL/GenBank/DDBJ whole genome shotgun (WGS) entry which is preliminary data.</text>
</comment>
<proteinExistence type="predicted"/>
<feature type="transmembrane region" description="Helical" evidence="5">
    <location>
        <begin position="152"/>
        <end position="169"/>
    </location>
</feature>
<feature type="transmembrane region" description="Helical" evidence="5">
    <location>
        <begin position="202"/>
        <end position="218"/>
    </location>
</feature>
<dbReference type="PANTHER" id="PTHR37422">
    <property type="entry name" value="TEICHURONIC ACID BIOSYNTHESIS PROTEIN TUAE"/>
    <property type="match status" value="1"/>
</dbReference>
<dbReference type="AlphaFoldDB" id="A0A5M6ITT4"/>
<feature type="transmembrane region" description="Helical" evidence="5">
    <location>
        <begin position="36"/>
        <end position="57"/>
    </location>
</feature>
<keyword evidence="3 5" id="KW-1133">Transmembrane helix</keyword>
<feature type="transmembrane region" description="Helical" evidence="5">
    <location>
        <begin position="125"/>
        <end position="140"/>
    </location>
</feature>
<dbReference type="InterPro" id="IPR007016">
    <property type="entry name" value="O-antigen_ligase-rel_domated"/>
</dbReference>
<evidence type="ECO:0000313" key="7">
    <source>
        <dbReference type="EMBL" id="KAA5610948.1"/>
    </source>
</evidence>
<evidence type="ECO:0000259" key="6">
    <source>
        <dbReference type="Pfam" id="PF04932"/>
    </source>
</evidence>
<protein>
    <recommendedName>
        <fullName evidence="6">O-antigen ligase-related domain-containing protein</fullName>
    </recommendedName>
</protein>
<gene>
    <name evidence="7" type="ORF">F1189_17080</name>
</gene>
<dbReference type="GO" id="GO:0016020">
    <property type="term" value="C:membrane"/>
    <property type="evidence" value="ECO:0007669"/>
    <property type="project" value="UniProtKB-SubCell"/>
</dbReference>
<dbReference type="PANTHER" id="PTHR37422:SF13">
    <property type="entry name" value="LIPOPOLYSACCHARIDE BIOSYNTHESIS PROTEIN PA4999-RELATED"/>
    <property type="match status" value="1"/>
</dbReference>
<dbReference type="Proteomes" id="UP000325255">
    <property type="component" value="Unassembled WGS sequence"/>
</dbReference>
<keyword evidence="4 5" id="KW-0472">Membrane</keyword>
<comment type="subcellular location">
    <subcellularLocation>
        <location evidence="1">Membrane</location>
        <topology evidence="1">Multi-pass membrane protein</topology>
    </subcellularLocation>
</comment>
<keyword evidence="8" id="KW-1185">Reference proteome</keyword>
<accession>A0A5M6ITT4</accession>
<dbReference type="InterPro" id="IPR051533">
    <property type="entry name" value="WaaL-like"/>
</dbReference>
<sequence length="429" mass="45927">MRQASFPGGITVIDDAGAPPSPADAAPVAYHIGGRLGLGVAALFAVMIGAALLYPVALPGAGGVRTTDAVNLLCAANLLVDVILHRPFHRSIRTIGVIIALSYSWLAVEYLVGGQPYAESRLTNILFRWLTGLFTAYWLASRMSDPRLRPWVAAGMLLGATVALISLIVDPLGGDPNALHQATKVWEGDNVRGYGIFTHPNAASPSILFLVPLLLGLIGEGRLPLAAMSGALVASYFVLDITQTRSTAIITLVLCGLLLYKRIRSKATAWLLGIGAAFYAALLALAIMSSRPTLNGGTDDLLARLMNTREAASNADGRFTTILASLQLTLEHPLGMASTYMQPLFDMTGYTATHNAFLELSLLAGAPLMLFVAWRLGRLAWGLVRGNAIEAWCALYLLGVFQFENLFAQPQVVPLCLWLVCTPSWRKTS</sequence>
<name>A0A5M6ITT4_9PROT</name>
<evidence type="ECO:0000313" key="8">
    <source>
        <dbReference type="Proteomes" id="UP000325255"/>
    </source>
</evidence>
<organism evidence="7 8">
    <name type="scientific">Rhodovastum atsumiense</name>
    <dbReference type="NCBI Taxonomy" id="504468"/>
    <lineage>
        <taxon>Bacteria</taxon>
        <taxon>Pseudomonadati</taxon>
        <taxon>Pseudomonadota</taxon>
        <taxon>Alphaproteobacteria</taxon>
        <taxon>Acetobacterales</taxon>
        <taxon>Acetobacteraceae</taxon>
        <taxon>Rhodovastum</taxon>
    </lineage>
</organism>
<reference evidence="7 8" key="1">
    <citation type="submission" date="2019-09" db="EMBL/GenBank/DDBJ databases">
        <title>Genome sequence of Rhodovastum atsumiense, a diverse member of the Acetobacteraceae family of non-sulfur purple photosynthetic bacteria.</title>
        <authorList>
            <person name="Meyer T."/>
            <person name="Kyndt J."/>
        </authorList>
    </citation>
    <scope>NUCLEOTIDE SEQUENCE [LARGE SCALE GENOMIC DNA]</scope>
    <source>
        <strain evidence="7 8">DSM 21279</strain>
    </source>
</reference>
<feature type="transmembrane region" description="Helical" evidence="5">
    <location>
        <begin position="267"/>
        <end position="288"/>
    </location>
</feature>
<dbReference type="Pfam" id="PF04932">
    <property type="entry name" value="Wzy_C"/>
    <property type="match status" value="1"/>
</dbReference>
<evidence type="ECO:0000256" key="3">
    <source>
        <dbReference type="ARBA" id="ARBA00022989"/>
    </source>
</evidence>
<dbReference type="EMBL" id="VWPK01000026">
    <property type="protein sequence ID" value="KAA5610948.1"/>
    <property type="molecule type" value="Genomic_DNA"/>
</dbReference>